<evidence type="ECO:0000313" key="2">
    <source>
        <dbReference type="Proteomes" id="UP000245910"/>
    </source>
</evidence>
<accession>A0A2L2TEP9</accession>
<dbReference type="EMBL" id="LN649232">
    <property type="protein sequence ID" value="CEI40032.1"/>
    <property type="molecule type" value="Genomic_DNA"/>
</dbReference>
<dbReference type="AlphaFoldDB" id="A0A2L2TEP9"/>
<evidence type="ECO:0000313" key="1">
    <source>
        <dbReference type="EMBL" id="CEI40032.1"/>
    </source>
</evidence>
<protein>
    <submittedName>
        <fullName evidence="1">Uncharacterized protein</fullName>
    </submittedName>
</protein>
<sequence>MPPLCQPEDLDSTKNSLALPTSVPFSLPETSLFEHNAYRLRRSYFISKYLEIGQETNPKELLSEGNQLLWLRRAHSPNVIYDTESTLVYNSVPFGDLRFCQTRFKAETRVLSTDASLILLKTSSRRWEVYDWPADKVIKQDRFNSPQTWTQQILPISKGCALHLLGHYPKGYSLNRICRTVLPGGETGLEWNYRILLSSKDSTLRHVTLSQDGKNVTGLLGDPQQQLTVCIWDLSLEWFADEHVVALPKIKPPVTIGLQQENVTGRERTLGLVSTGQTVVVIKGEIGTLPSYHADFQNTAFNLESGVEISSYSLSASYFHGDDSKDSFFTDTKISTDGKLLCTRIARTPDFGEGSAPDIRRETWTDIETMVLKVEGLEIVHRFKEVWNADFTKPVALSIFFTQL</sequence>
<proteinExistence type="predicted"/>
<dbReference type="Proteomes" id="UP000245910">
    <property type="component" value="Chromosome IIII"/>
</dbReference>
<keyword evidence="2" id="KW-1185">Reference proteome</keyword>
<name>A0A2L2TEP9_9HYPO</name>
<reference evidence="2" key="1">
    <citation type="submission" date="2014-10" db="EMBL/GenBank/DDBJ databases">
        <authorList>
            <person name="King R."/>
        </authorList>
    </citation>
    <scope>NUCLEOTIDE SEQUENCE [LARGE SCALE GENOMIC DNA]</scope>
    <source>
        <strain evidence="2">A3/5</strain>
    </source>
</reference>
<organism evidence="1 2">
    <name type="scientific">Fusarium venenatum</name>
    <dbReference type="NCBI Taxonomy" id="56646"/>
    <lineage>
        <taxon>Eukaryota</taxon>
        <taxon>Fungi</taxon>
        <taxon>Dikarya</taxon>
        <taxon>Ascomycota</taxon>
        <taxon>Pezizomycotina</taxon>
        <taxon>Sordariomycetes</taxon>
        <taxon>Hypocreomycetidae</taxon>
        <taxon>Hypocreales</taxon>
        <taxon>Nectriaceae</taxon>
        <taxon>Fusarium</taxon>
    </lineage>
</organism>